<evidence type="ECO:0000313" key="3">
    <source>
        <dbReference type="Proteomes" id="UP000298663"/>
    </source>
</evidence>
<feature type="transmembrane region" description="Helical" evidence="1">
    <location>
        <begin position="64"/>
        <end position="81"/>
    </location>
</feature>
<name>A0A4U5M0M6_STECR</name>
<evidence type="ECO:0000256" key="1">
    <source>
        <dbReference type="SAM" id="Phobius"/>
    </source>
</evidence>
<keyword evidence="1" id="KW-1133">Transmembrane helix</keyword>
<protein>
    <submittedName>
        <fullName evidence="2">Uncharacterized protein</fullName>
    </submittedName>
</protein>
<keyword evidence="1" id="KW-0812">Transmembrane</keyword>
<organism evidence="2 3">
    <name type="scientific">Steinernema carpocapsae</name>
    <name type="common">Entomopathogenic nematode</name>
    <dbReference type="NCBI Taxonomy" id="34508"/>
    <lineage>
        <taxon>Eukaryota</taxon>
        <taxon>Metazoa</taxon>
        <taxon>Ecdysozoa</taxon>
        <taxon>Nematoda</taxon>
        <taxon>Chromadorea</taxon>
        <taxon>Rhabditida</taxon>
        <taxon>Tylenchina</taxon>
        <taxon>Panagrolaimomorpha</taxon>
        <taxon>Strongyloidoidea</taxon>
        <taxon>Steinernematidae</taxon>
        <taxon>Steinernema</taxon>
    </lineage>
</organism>
<dbReference type="EMBL" id="AZBU02000010">
    <property type="protein sequence ID" value="TKR62206.1"/>
    <property type="molecule type" value="Genomic_DNA"/>
</dbReference>
<gene>
    <name evidence="2" type="ORF">L596_026195</name>
</gene>
<accession>A0A4U5M0M6</accession>
<dbReference type="Proteomes" id="UP000298663">
    <property type="component" value="Unassembled WGS sequence"/>
</dbReference>
<reference evidence="2 3" key="1">
    <citation type="journal article" date="2015" name="Genome Biol.">
        <title>Comparative genomics of Steinernema reveals deeply conserved gene regulatory networks.</title>
        <authorList>
            <person name="Dillman A.R."/>
            <person name="Macchietto M."/>
            <person name="Porter C.F."/>
            <person name="Rogers A."/>
            <person name="Williams B."/>
            <person name="Antoshechkin I."/>
            <person name="Lee M.M."/>
            <person name="Goodwin Z."/>
            <person name="Lu X."/>
            <person name="Lewis E.E."/>
            <person name="Goodrich-Blair H."/>
            <person name="Stock S.P."/>
            <person name="Adams B.J."/>
            <person name="Sternberg P.W."/>
            <person name="Mortazavi A."/>
        </authorList>
    </citation>
    <scope>NUCLEOTIDE SEQUENCE [LARGE SCALE GENOMIC DNA]</scope>
    <source>
        <strain evidence="2 3">ALL</strain>
    </source>
</reference>
<evidence type="ECO:0000313" key="2">
    <source>
        <dbReference type="EMBL" id="TKR62206.1"/>
    </source>
</evidence>
<keyword evidence="1" id="KW-0472">Membrane</keyword>
<dbReference type="AlphaFoldDB" id="A0A4U5M0M6"/>
<keyword evidence="3" id="KW-1185">Reference proteome</keyword>
<sequence>MGSLRFRFHNLTRIVALQYFLPTKSVATVRPSVRSPILYLNHVAWVCFDCKSTLMIFGDRPTPAYSALVLSLFCLKFIAFFRD</sequence>
<reference evidence="2 3" key="2">
    <citation type="journal article" date="2019" name="G3 (Bethesda)">
        <title>Hybrid Assembly of the Genome of the Entomopathogenic Nematode Steinernema carpocapsae Identifies the X-Chromosome.</title>
        <authorList>
            <person name="Serra L."/>
            <person name="Macchietto M."/>
            <person name="Macias-Munoz A."/>
            <person name="McGill C.J."/>
            <person name="Rodriguez I.M."/>
            <person name="Rodriguez B."/>
            <person name="Murad R."/>
            <person name="Mortazavi A."/>
        </authorList>
    </citation>
    <scope>NUCLEOTIDE SEQUENCE [LARGE SCALE GENOMIC DNA]</scope>
    <source>
        <strain evidence="2 3">ALL</strain>
    </source>
</reference>
<comment type="caution">
    <text evidence="2">The sequence shown here is derived from an EMBL/GenBank/DDBJ whole genome shotgun (WGS) entry which is preliminary data.</text>
</comment>
<proteinExistence type="predicted"/>